<dbReference type="Proteomes" id="UP000313359">
    <property type="component" value="Unassembled WGS sequence"/>
</dbReference>
<reference evidence="2" key="1">
    <citation type="journal article" date="2018" name="Genome Biol. Evol.">
        <title>Genomics and development of Lentinus tigrinus, a white-rot wood-decaying mushroom with dimorphic fruiting bodies.</title>
        <authorList>
            <person name="Wu B."/>
            <person name="Xu Z."/>
            <person name="Knudson A."/>
            <person name="Carlson A."/>
            <person name="Chen N."/>
            <person name="Kovaka S."/>
            <person name="LaButti K."/>
            <person name="Lipzen A."/>
            <person name="Pennachio C."/>
            <person name="Riley R."/>
            <person name="Schakwitz W."/>
            <person name="Umezawa K."/>
            <person name="Ohm R.A."/>
            <person name="Grigoriev I.V."/>
            <person name="Nagy L.G."/>
            <person name="Gibbons J."/>
            <person name="Hibbett D."/>
        </authorList>
    </citation>
    <scope>NUCLEOTIDE SEQUENCE [LARGE SCALE GENOMIC DNA]</scope>
    <source>
        <strain evidence="2">ALCF2SS1-6</strain>
    </source>
</reference>
<gene>
    <name evidence="2" type="ORF">L227DRAFT_436861</name>
</gene>
<organism evidence="2 3">
    <name type="scientific">Lentinus tigrinus ALCF2SS1-6</name>
    <dbReference type="NCBI Taxonomy" id="1328759"/>
    <lineage>
        <taxon>Eukaryota</taxon>
        <taxon>Fungi</taxon>
        <taxon>Dikarya</taxon>
        <taxon>Basidiomycota</taxon>
        <taxon>Agaricomycotina</taxon>
        <taxon>Agaricomycetes</taxon>
        <taxon>Polyporales</taxon>
        <taxon>Polyporaceae</taxon>
        <taxon>Lentinus</taxon>
    </lineage>
</organism>
<name>A0A5C2SHP7_9APHY</name>
<proteinExistence type="predicted"/>
<dbReference type="AlphaFoldDB" id="A0A5C2SHP7"/>
<evidence type="ECO:0000313" key="2">
    <source>
        <dbReference type="EMBL" id="RPD62788.1"/>
    </source>
</evidence>
<protein>
    <submittedName>
        <fullName evidence="2">Uncharacterized protein</fullName>
    </submittedName>
</protein>
<keyword evidence="3" id="KW-1185">Reference proteome</keyword>
<accession>A0A5C2SHP7</accession>
<feature type="region of interest" description="Disordered" evidence="1">
    <location>
        <begin position="67"/>
        <end position="114"/>
    </location>
</feature>
<evidence type="ECO:0000313" key="3">
    <source>
        <dbReference type="Proteomes" id="UP000313359"/>
    </source>
</evidence>
<dbReference type="EMBL" id="ML122258">
    <property type="protein sequence ID" value="RPD62788.1"/>
    <property type="molecule type" value="Genomic_DNA"/>
</dbReference>
<sequence length="154" mass="16355">MFSLSCTDKGNVGIIGIIELIAHRGLEACRRPIASNSLFLGPESGYNNASASGASSPADQLSAILSRHEAAQYRPRPKISRAGPPREPARRFPSPRRRASTPAAHCQCPRSHQSARLRTPADAAALGYSSYSQSASAHGPLLRSQGLLFPTASH</sequence>
<evidence type="ECO:0000256" key="1">
    <source>
        <dbReference type="SAM" id="MobiDB-lite"/>
    </source>
</evidence>